<dbReference type="STRING" id="629741.GCWU000324_00618"/>
<keyword evidence="6 7" id="KW-0472">Membrane</keyword>
<sequence>MQTMSLSIANYLLYIGYMLASVAMAVLFSFTYLLTTPARELHLIKQGNVACALSFGGALVGFCLALASAMTHSLNILDFVLWGAGAAVVQIGAYFATTRLIPDAGRELQQNNIAVGALYCALSLAIGVLNAACLVDG</sequence>
<dbReference type="GO" id="GO:0005886">
    <property type="term" value="C:plasma membrane"/>
    <property type="evidence" value="ECO:0007669"/>
    <property type="project" value="UniProtKB-SubCell"/>
</dbReference>
<evidence type="ECO:0000256" key="5">
    <source>
        <dbReference type="ARBA" id="ARBA00022989"/>
    </source>
</evidence>
<name>C4GIC6_9NEIS</name>
<dbReference type="AlphaFoldDB" id="C4GIC6"/>
<comment type="similarity">
    <text evidence="2">Belongs to the UPF0719 family.</text>
</comment>
<feature type="transmembrane region" description="Helical" evidence="7">
    <location>
        <begin position="79"/>
        <end position="101"/>
    </location>
</feature>
<keyword evidence="5 7" id="KW-1133">Transmembrane helix</keyword>
<organism evidence="8 9">
    <name type="scientific">Kingella oralis ATCC 51147</name>
    <dbReference type="NCBI Taxonomy" id="629741"/>
    <lineage>
        <taxon>Bacteria</taxon>
        <taxon>Pseudomonadati</taxon>
        <taxon>Pseudomonadota</taxon>
        <taxon>Betaproteobacteria</taxon>
        <taxon>Neisseriales</taxon>
        <taxon>Neisseriaceae</taxon>
        <taxon>Kingella</taxon>
    </lineage>
</organism>
<evidence type="ECO:0008006" key="10">
    <source>
        <dbReference type="Google" id="ProtNLM"/>
    </source>
</evidence>
<feature type="transmembrane region" description="Helical" evidence="7">
    <location>
        <begin position="47"/>
        <end position="67"/>
    </location>
</feature>
<dbReference type="HOGENOM" id="CLU_122820_0_1_4"/>
<dbReference type="PANTHER" id="PTHR40043">
    <property type="entry name" value="UPF0719 INNER MEMBRANE PROTEIN YJFL"/>
    <property type="match status" value="1"/>
</dbReference>
<accession>C4GIC6</accession>
<evidence type="ECO:0000256" key="4">
    <source>
        <dbReference type="ARBA" id="ARBA00022692"/>
    </source>
</evidence>
<dbReference type="Pfam" id="PF03994">
    <property type="entry name" value="DUF350"/>
    <property type="match status" value="1"/>
</dbReference>
<feature type="transmembrane region" description="Helical" evidence="7">
    <location>
        <begin position="12"/>
        <end position="35"/>
    </location>
</feature>
<evidence type="ECO:0000313" key="8">
    <source>
        <dbReference type="EMBL" id="EEP68714.1"/>
    </source>
</evidence>
<gene>
    <name evidence="8" type="ORF">GCWU000324_00618</name>
</gene>
<evidence type="ECO:0000256" key="3">
    <source>
        <dbReference type="ARBA" id="ARBA00022475"/>
    </source>
</evidence>
<reference evidence="8" key="1">
    <citation type="submission" date="2009-04" db="EMBL/GenBank/DDBJ databases">
        <authorList>
            <person name="Weinstock G."/>
            <person name="Sodergren E."/>
            <person name="Clifton S."/>
            <person name="Fulton L."/>
            <person name="Fulton B."/>
            <person name="Courtney L."/>
            <person name="Fronick C."/>
            <person name="Harrison M."/>
            <person name="Strong C."/>
            <person name="Farmer C."/>
            <person name="Delahaunty K."/>
            <person name="Markovic C."/>
            <person name="Hall O."/>
            <person name="Minx P."/>
            <person name="Tomlinson C."/>
            <person name="Mitreva M."/>
            <person name="Nelson J."/>
            <person name="Hou S."/>
            <person name="Wollam A."/>
            <person name="Pepin K.H."/>
            <person name="Johnson M."/>
            <person name="Bhonagiri V."/>
            <person name="Nash W.E."/>
            <person name="Warren W."/>
            <person name="Chinwalla A."/>
            <person name="Mardis E.R."/>
            <person name="Wilson R.K."/>
        </authorList>
    </citation>
    <scope>NUCLEOTIDE SEQUENCE [LARGE SCALE GENOMIC DNA]</scope>
    <source>
        <strain evidence="8">ATCC 51147</strain>
    </source>
</reference>
<evidence type="ECO:0000256" key="6">
    <source>
        <dbReference type="ARBA" id="ARBA00023136"/>
    </source>
</evidence>
<feature type="transmembrane region" description="Helical" evidence="7">
    <location>
        <begin position="113"/>
        <end position="135"/>
    </location>
</feature>
<proteinExistence type="inferred from homology"/>
<evidence type="ECO:0000256" key="2">
    <source>
        <dbReference type="ARBA" id="ARBA00005779"/>
    </source>
</evidence>
<dbReference type="PANTHER" id="PTHR40043:SF1">
    <property type="entry name" value="UPF0719 INNER MEMBRANE PROTEIN YJFL"/>
    <property type="match status" value="1"/>
</dbReference>
<evidence type="ECO:0000313" key="9">
    <source>
        <dbReference type="Proteomes" id="UP000003009"/>
    </source>
</evidence>
<comment type="subcellular location">
    <subcellularLocation>
        <location evidence="1">Cell membrane</location>
        <topology evidence="1">Multi-pass membrane protein</topology>
    </subcellularLocation>
</comment>
<keyword evidence="3" id="KW-1003">Cell membrane</keyword>
<protein>
    <recommendedName>
        <fullName evidence="10">DUF350 domain-containing protein</fullName>
    </recommendedName>
</protein>
<comment type="caution">
    <text evidence="8">The sequence shown here is derived from an EMBL/GenBank/DDBJ whole genome shotgun (WGS) entry which is preliminary data.</text>
</comment>
<keyword evidence="4 7" id="KW-0812">Transmembrane</keyword>
<dbReference type="Proteomes" id="UP000003009">
    <property type="component" value="Unassembled WGS sequence"/>
</dbReference>
<dbReference type="InterPro" id="IPR007140">
    <property type="entry name" value="DUF350"/>
</dbReference>
<dbReference type="EMBL" id="ACJW02000002">
    <property type="protein sequence ID" value="EEP68714.1"/>
    <property type="molecule type" value="Genomic_DNA"/>
</dbReference>
<keyword evidence="9" id="KW-1185">Reference proteome</keyword>
<evidence type="ECO:0000256" key="1">
    <source>
        <dbReference type="ARBA" id="ARBA00004651"/>
    </source>
</evidence>
<evidence type="ECO:0000256" key="7">
    <source>
        <dbReference type="SAM" id="Phobius"/>
    </source>
</evidence>